<dbReference type="GO" id="GO:0003700">
    <property type="term" value="F:DNA-binding transcription factor activity"/>
    <property type="evidence" value="ECO:0007669"/>
    <property type="project" value="TreeGrafter"/>
</dbReference>
<reference evidence="6" key="1">
    <citation type="journal article" date="2021" name="PeerJ">
        <title>Extensive microbial diversity within the chicken gut microbiome revealed by metagenomics and culture.</title>
        <authorList>
            <person name="Gilroy R."/>
            <person name="Ravi A."/>
            <person name="Getino M."/>
            <person name="Pursley I."/>
            <person name="Horton D.L."/>
            <person name="Alikhan N.F."/>
            <person name="Baker D."/>
            <person name="Gharbi K."/>
            <person name="Hall N."/>
            <person name="Watson M."/>
            <person name="Adriaenssens E.M."/>
            <person name="Foster-Nyarko E."/>
            <person name="Jarju S."/>
            <person name="Secka A."/>
            <person name="Antonio M."/>
            <person name="Oren A."/>
            <person name="Chaudhuri R.R."/>
            <person name="La Ragione R."/>
            <person name="Hildebrand F."/>
            <person name="Pallen M.J."/>
        </authorList>
    </citation>
    <scope>NUCLEOTIDE SEQUENCE</scope>
    <source>
        <strain evidence="6">ChiHjej12B11-14209</strain>
    </source>
</reference>
<evidence type="ECO:0000256" key="1">
    <source>
        <dbReference type="ARBA" id="ARBA00023015"/>
    </source>
</evidence>
<dbReference type="InterPro" id="IPR009057">
    <property type="entry name" value="Homeodomain-like_sf"/>
</dbReference>
<dbReference type="AlphaFoldDB" id="A0A9D2F068"/>
<dbReference type="PROSITE" id="PS01081">
    <property type="entry name" value="HTH_TETR_1"/>
    <property type="match status" value="1"/>
</dbReference>
<dbReference type="SUPFAM" id="SSF46689">
    <property type="entry name" value="Homeodomain-like"/>
    <property type="match status" value="1"/>
</dbReference>
<evidence type="ECO:0000313" key="7">
    <source>
        <dbReference type="Proteomes" id="UP000824062"/>
    </source>
</evidence>
<accession>A0A9D2F068</accession>
<dbReference type="InterPro" id="IPR001647">
    <property type="entry name" value="HTH_TetR"/>
</dbReference>
<evidence type="ECO:0000256" key="4">
    <source>
        <dbReference type="PROSITE-ProRule" id="PRU00335"/>
    </source>
</evidence>
<dbReference type="Pfam" id="PF00440">
    <property type="entry name" value="TetR_N"/>
    <property type="match status" value="1"/>
</dbReference>
<reference evidence="6" key="2">
    <citation type="submission" date="2021-04" db="EMBL/GenBank/DDBJ databases">
        <authorList>
            <person name="Gilroy R."/>
        </authorList>
    </citation>
    <scope>NUCLEOTIDE SEQUENCE</scope>
    <source>
        <strain evidence="6">ChiHjej12B11-14209</strain>
    </source>
</reference>
<dbReference type="InterPro" id="IPR050109">
    <property type="entry name" value="HTH-type_TetR-like_transc_reg"/>
</dbReference>
<dbReference type="GO" id="GO:0000976">
    <property type="term" value="F:transcription cis-regulatory region binding"/>
    <property type="evidence" value="ECO:0007669"/>
    <property type="project" value="TreeGrafter"/>
</dbReference>
<name>A0A9D2F068_9ACTN</name>
<evidence type="ECO:0000259" key="5">
    <source>
        <dbReference type="PROSITE" id="PS50977"/>
    </source>
</evidence>
<dbReference type="PROSITE" id="PS50977">
    <property type="entry name" value="HTH_TETR_2"/>
    <property type="match status" value="1"/>
</dbReference>
<dbReference type="PRINTS" id="PR00455">
    <property type="entry name" value="HTHTETR"/>
</dbReference>
<feature type="domain" description="HTH tetR-type" evidence="5">
    <location>
        <begin position="9"/>
        <end position="69"/>
    </location>
</feature>
<dbReference type="EMBL" id="DXBM01000050">
    <property type="protein sequence ID" value="HIZ46652.1"/>
    <property type="molecule type" value="Genomic_DNA"/>
</dbReference>
<sequence length="200" mass="21493">MARTVKEPEERRRELLACAMRLFAEQGYDNVSVRAVARAAGVAPGLAYHYFESKQSLFSAAIEDYARRCAECVCEILDERGPSLDERLERALETGAAHGGYPYADFFHAEGAGALHDRLSLAMCEAVRPHLRAALELDAAERGASAADADQLAAIMTYGCVGLAGGPSMPDEAAIAAARRYLRALLAEFRTAGADGTDPR</sequence>
<organism evidence="6 7">
    <name type="scientific">Candidatus Olsenella pullistercoris</name>
    <dbReference type="NCBI Taxonomy" id="2838712"/>
    <lineage>
        <taxon>Bacteria</taxon>
        <taxon>Bacillati</taxon>
        <taxon>Actinomycetota</taxon>
        <taxon>Coriobacteriia</taxon>
        <taxon>Coriobacteriales</taxon>
        <taxon>Atopobiaceae</taxon>
        <taxon>Olsenella</taxon>
    </lineage>
</organism>
<keyword evidence="2 4" id="KW-0238">DNA-binding</keyword>
<dbReference type="Proteomes" id="UP000824062">
    <property type="component" value="Unassembled WGS sequence"/>
</dbReference>
<gene>
    <name evidence="6" type="ORF">IAA19_06490</name>
</gene>
<keyword evidence="1" id="KW-0805">Transcription regulation</keyword>
<comment type="caution">
    <text evidence="6">The sequence shown here is derived from an EMBL/GenBank/DDBJ whole genome shotgun (WGS) entry which is preliminary data.</text>
</comment>
<dbReference type="PANTHER" id="PTHR30055:SF234">
    <property type="entry name" value="HTH-TYPE TRANSCRIPTIONAL REGULATOR BETI"/>
    <property type="match status" value="1"/>
</dbReference>
<evidence type="ECO:0000313" key="6">
    <source>
        <dbReference type="EMBL" id="HIZ46652.1"/>
    </source>
</evidence>
<keyword evidence="3" id="KW-0804">Transcription</keyword>
<dbReference type="Gene3D" id="1.10.357.10">
    <property type="entry name" value="Tetracycline Repressor, domain 2"/>
    <property type="match status" value="1"/>
</dbReference>
<evidence type="ECO:0000256" key="3">
    <source>
        <dbReference type="ARBA" id="ARBA00023163"/>
    </source>
</evidence>
<dbReference type="InterPro" id="IPR023772">
    <property type="entry name" value="DNA-bd_HTH_TetR-type_CS"/>
</dbReference>
<feature type="DNA-binding region" description="H-T-H motif" evidence="4">
    <location>
        <begin position="32"/>
        <end position="51"/>
    </location>
</feature>
<protein>
    <submittedName>
        <fullName evidence="6">TetR/AcrR family transcriptional regulator</fullName>
    </submittedName>
</protein>
<proteinExistence type="predicted"/>
<evidence type="ECO:0000256" key="2">
    <source>
        <dbReference type="ARBA" id="ARBA00023125"/>
    </source>
</evidence>
<dbReference type="PANTHER" id="PTHR30055">
    <property type="entry name" value="HTH-TYPE TRANSCRIPTIONAL REGULATOR RUTR"/>
    <property type="match status" value="1"/>
</dbReference>